<dbReference type="InterPro" id="IPR036052">
    <property type="entry name" value="TrpB-like_PALP_sf"/>
</dbReference>
<dbReference type="SUPFAM" id="SSF53686">
    <property type="entry name" value="Tryptophan synthase beta subunit-like PLP-dependent enzymes"/>
    <property type="match status" value="1"/>
</dbReference>
<proteinExistence type="inferred from homology"/>
<dbReference type="GO" id="GO:0006535">
    <property type="term" value="P:cysteine biosynthetic process from serine"/>
    <property type="evidence" value="ECO:0007669"/>
    <property type="project" value="InterPro"/>
</dbReference>
<evidence type="ECO:0000256" key="1">
    <source>
        <dbReference type="ARBA" id="ARBA00001933"/>
    </source>
</evidence>
<dbReference type="InterPro" id="IPR050214">
    <property type="entry name" value="Cys_Synth/Cystath_Beta-Synth"/>
</dbReference>
<dbReference type="EMBL" id="SDRB02003446">
    <property type="protein sequence ID" value="THG17774.1"/>
    <property type="molecule type" value="Genomic_DNA"/>
</dbReference>
<sequence>MVYLNNTVKGSVANIAAKLEIMKPCCSVKDRIGHSMIIDAEQRGLITPGKRMLIDTSHGLSLMEQLLLSLSLNRNGIKERKNFWQNGVLGTNCPIPPNSSFTYKYQTRDQIRTFTYFPSTLMHKAAEEDQSSLESRLGKKTYTETEFDEV</sequence>
<evidence type="ECO:0000313" key="5">
    <source>
        <dbReference type="Proteomes" id="UP000306102"/>
    </source>
</evidence>
<keyword evidence="5" id="KW-1185">Reference proteome</keyword>
<comment type="cofactor">
    <cofactor evidence="1">
        <name>pyridoxal 5'-phosphate</name>
        <dbReference type="ChEBI" id="CHEBI:597326"/>
    </cofactor>
</comment>
<dbReference type="STRING" id="542762.A0A4S4ENE0"/>
<dbReference type="Pfam" id="PF07732">
    <property type="entry name" value="Cu-oxidase_3"/>
    <property type="match status" value="1"/>
</dbReference>
<protein>
    <recommendedName>
        <fullName evidence="3">Plastocyanin-like domain-containing protein</fullName>
    </recommendedName>
</protein>
<name>A0A4S4ENE0_CAMSN</name>
<evidence type="ECO:0000313" key="4">
    <source>
        <dbReference type="EMBL" id="THG17774.1"/>
    </source>
</evidence>
<organism evidence="4 5">
    <name type="scientific">Camellia sinensis var. sinensis</name>
    <name type="common">China tea</name>
    <dbReference type="NCBI Taxonomy" id="542762"/>
    <lineage>
        <taxon>Eukaryota</taxon>
        <taxon>Viridiplantae</taxon>
        <taxon>Streptophyta</taxon>
        <taxon>Embryophyta</taxon>
        <taxon>Tracheophyta</taxon>
        <taxon>Spermatophyta</taxon>
        <taxon>Magnoliopsida</taxon>
        <taxon>eudicotyledons</taxon>
        <taxon>Gunneridae</taxon>
        <taxon>Pentapetalae</taxon>
        <taxon>asterids</taxon>
        <taxon>Ericales</taxon>
        <taxon>Theaceae</taxon>
        <taxon>Camellia</taxon>
    </lineage>
</organism>
<evidence type="ECO:0000259" key="3">
    <source>
        <dbReference type="Pfam" id="PF07732"/>
    </source>
</evidence>
<dbReference type="InterPro" id="IPR001216">
    <property type="entry name" value="P-phosphate_BS"/>
</dbReference>
<dbReference type="PROSITE" id="PS00901">
    <property type="entry name" value="CYS_SYNTHASE"/>
    <property type="match status" value="1"/>
</dbReference>
<dbReference type="SUPFAM" id="SSF49503">
    <property type="entry name" value="Cupredoxins"/>
    <property type="match status" value="1"/>
</dbReference>
<dbReference type="GO" id="GO:0005507">
    <property type="term" value="F:copper ion binding"/>
    <property type="evidence" value="ECO:0007669"/>
    <property type="project" value="InterPro"/>
</dbReference>
<accession>A0A4S4ENE0</accession>
<dbReference type="InterPro" id="IPR011707">
    <property type="entry name" value="Cu-oxidase-like_N"/>
</dbReference>
<dbReference type="PANTHER" id="PTHR10314">
    <property type="entry name" value="CYSTATHIONINE BETA-SYNTHASE"/>
    <property type="match status" value="1"/>
</dbReference>
<dbReference type="Gene3D" id="3.40.50.1100">
    <property type="match status" value="2"/>
</dbReference>
<dbReference type="AlphaFoldDB" id="A0A4S4ENE0"/>
<feature type="domain" description="Plastocyanin-like" evidence="3">
    <location>
        <begin position="68"/>
        <end position="125"/>
    </location>
</feature>
<reference evidence="4 5" key="1">
    <citation type="journal article" date="2018" name="Proc. Natl. Acad. Sci. U.S.A.">
        <title>Draft genome sequence of Camellia sinensis var. sinensis provides insights into the evolution of the tea genome and tea quality.</title>
        <authorList>
            <person name="Wei C."/>
            <person name="Yang H."/>
            <person name="Wang S."/>
            <person name="Zhao J."/>
            <person name="Liu C."/>
            <person name="Gao L."/>
            <person name="Xia E."/>
            <person name="Lu Y."/>
            <person name="Tai Y."/>
            <person name="She G."/>
            <person name="Sun J."/>
            <person name="Cao H."/>
            <person name="Tong W."/>
            <person name="Gao Q."/>
            <person name="Li Y."/>
            <person name="Deng W."/>
            <person name="Jiang X."/>
            <person name="Wang W."/>
            <person name="Chen Q."/>
            <person name="Zhang S."/>
            <person name="Li H."/>
            <person name="Wu J."/>
            <person name="Wang P."/>
            <person name="Li P."/>
            <person name="Shi C."/>
            <person name="Zheng F."/>
            <person name="Jian J."/>
            <person name="Huang B."/>
            <person name="Shan D."/>
            <person name="Shi M."/>
            <person name="Fang C."/>
            <person name="Yue Y."/>
            <person name="Li F."/>
            <person name="Li D."/>
            <person name="Wei S."/>
            <person name="Han B."/>
            <person name="Jiang C."/>
            <person name="Yin Y."/>
            <person name="Xia T."/>
            <person name="Zhang Z."/>
            <person name="Bennetzen J.L."/>
            <person name="Zhao S."/>
            <person name="Wan X."/>
        </authorList>
    </citation>
    <scope>NUCLEOTIDE SEQUENCE [LARGE SCALE GENOMIC DNA]</scope>
    <source>
        <strain evidence="5">cv. Shuchazao</strain>
        <tissue evidence="4">Leaf</tissue>
    </source>
</reference>
<comment type="caution">
    <text evidence="4">The sequence shown here is derived from an EMBL/GenBank/DDBJ whole genome shotgun (WGS) entry which is preliminary data.</text>
</comment>
<evidence type="ECO:0000256" key="2">
    <source>
        <dbReference type="ARBA" id="ARBA00010609"/>
    </source>
</evidence>
<gene>
    <name evidence="4" type="ORF">TEA_018626</name>
</gene>
<comment type="similarity">
    <text evidence="2">Belongs to the multicopper oxidase family.</text>
</comment>
<dbReference type="Proteomes" id="UP000306102">
    <property type="component" value="Unassembled WGS sequence"/>
</dbReference>
<dbReference type="InterPro" id="IPR008972">
    <property type="entry name" value="Cupredoxin"/>
</dbReference>